<evidence type="ECO:0000313" key="1">
    <source>
        <dbReference type="EMBL" id="MDQ0578700.1"/>
    </source>
</evidence>
<accession>A0ABU0NI05</accession>
<protein>
    <submittedName>
        <fullName evidence="1">Uncharacterized protein</fullName>
    </submittedName>
</protein>
<name>A0ABU0NI05_STRRH</name>
<sequence>MKPHAVHLQLHGKLAVVTLCATRPGAVRRDAAELADALAALPERTVFLILDLDHADGLAADGLVAVLEWARAHAVFVAVLDGPAGPGAFSACGVAATTDSGPQAAPRAFRRGMQERDVVHLALGIRHARRDAHPCAGL</sequence>
<proteinExistence type="predicted"/>
<evidence type="ECO:0000313" key="2">
    <source>
        <dbReference type="Proteomes" id="UP001230654"/>
    </source>
</evidence>
<dbReference type="RefSeq" id="WP_307161282.1">
    <property type="nucleotide sequence ID" value="NZ_JAUSWV010000002.1"/>
</dbReference>
<keyword evidence="2" id="KW-1185">Reference proteome</keyword>
<gene>
    <name evidence="1" type="ORF">QF030_000878</name>
</gene>
<dbReference type="EMBL" id="JAUSWV010000002">
    <property type="protein sequence ID" value="MDQ0578700.1"/>
    <property type="molecule type" value="Genomic_DNA"/>
</dbReference>
<organism evidence="1 2">
    <name type="scientific">Streptomyces rishiriensis</name>
    <dbReference type="NCBI Taxonomy" id="68264"/>
    <lineage>
        <taxon>Bacteria</taxon>
        <taxon>Bacillati</taxon>
        <taxon>Actinomycetota</taxon>
        <taxon>Actinomycetes</taxon>
        <taxon>Kitasatosporales</taxon>
        <taxon>Streptomycetaceae</taxon>
        <taxon>Streptomyces</taxon>
    </lineage>
</organism>
<reference evidence="1 2" key="1">
    <citation type="submission" date="2023-07" db="EMBL/GenBank/DDBJ databases">
        <title>Comparative genomics of wheat-associated soil bacteria to identify genetic determinants of phenazine resistance.</title>
        <authorList>
            <person name="Mouncey N."/>
        </authorList>
    </citation>
    <scope>NUCLEOTIDE SEQUENCE [LARGE SCALE GENOMIC DNA]</scope>
    <source>
        <strain evidence="1 2">B2I6</strain>
    </source>
</reference>
<dbReference type="Proteomes" id="UP001230654">
    <property type="component" value="Unassembled WGS sequence"/>
</dbReference>
<comment type="caution">
    <text evidence="1">The sequence shown here is derived from an EMBL/GenBank/DDBJ whole genome shotgun (WGS) entry which is preliminary data.</text>
</comment>